<comment type="caution">
    <text evidence="5">The sequence shown here is derived from an EMBL/GenBank/DDBJ whole genome shotgun (WGS) entry which is preliminary data.</text>
</comment>
<feature type="domain" description="HTH cro/C1-type" evidence="4">
    <location>
        <begin position="32"/>
        <end position="70"/>
    </location>
</feature>
<evidence type="ECO:0000256" key="2">
    <source>
        <dbReference type="ARBA" id="ARBA00023125"/>
    </source>
</evidence>
<gene>
    <name evidence="5" type="ORF">IAD36_09975</name>
</gene>
<reference evidence="5" key="2">
    <citation type="journal article" date="2021" name="PeerJ">
        <title>Extensive microbial diversity within the chicken gut microbiome revealed by metagenomics and culture.</title>
        <authorList>
            <person name="Gilroy R."/>
            <person name="Ravi A."/>
            <person name="Getino M."/>
            <person name="Pursley I."/>
            <person name="Horton D.L."/>
            <person name="Alikhan N.F."/>
            <person name="Baker D."/>
            <person name="Gharbi K."/>
            <person name="Hall N."/>
            <person name="Watson M."/>
            <person name="Adriaenssens E.M."/>
            <person name="Foster-Nyarko E."/>
            <person name="Jarju S."/>
            <person name="Secka A."/>
            <person name="Antonio M."/>
            <person name="Oren A."/>
            <person name="Chaudhuri R.R."/>
            <person name="La Ragione R."/>
            <person name="Hildebrand F."/>
            <person name="Pallen M.J."/>
        </authorList>
    </citation>
    <scope>NUCLEOTIDE SEQUENCE</scope>
    <source>
        <strain evidence="5">ChiGjej3B3-7149</strain>
    </source>
</reference>
<reference evidence="5" key="1">
    <citation type="submission" date="2020-10" db="EMBL/GenBank/DDBJ databases">
        <authorList>
            <person name="Gilroy R."/>
        </authorList>
    </citation>
    <scope>NUCLEOTIDE SEQUENCE</scope>
    <source>
        <strain evidence="5">ChiGjej3B3-7149</strain>
    </source>
</reference>
<dbReference type="CDD" id="cd00093">
    <property type="entry name" value="HTH_XRE"/>
    <property type="match status" value="1"/>
</dbReference>
<dbReference type="InterPro" id="IPR010982">
    <property type="entry name" value="Lambda_DNA-bd_dom_sf"/>
</dbReference>
<dbReference type="InterPro" id="IPR039418">
    <property type="entry name" value="LexA-like"/>
</dbReference>
<dbReference type="Pfam" id="PF01381">
    <property type="entry name" value="HTH_3"/>
    <property type="match status" value="1"/>
</dbReference>
<keyword evidence="2" id="KW-0238">DNA-binding</keyword>
<accession>A0A9D1DN48</accession>
<evidence type="ECO:0000256" key="3">
    <source>
        <dbReference type="ARBA" id="ARBA00023163"/>
    </source>
</evidence>
<dbReference type="EMBL" id="DVHH01000239">
    <property type="protein sequence ID" value="HIR55908.1"/>
    <property type="molecule type" value="Genomic_DNA"/>
</dbReference>
<dbReference type="PROSITE" id="PS50943">
    <property type="entry name" value="HTH_CROC1"/>
    <property type="match status" value="1"/>
</dbReference>
<protein>
    <submittedName>
        <fullName evidence="5">LexA family transcriptional regulator</fullName>
    </submittedName>
</protein>
<dbReference type="SUPFAM" id="SSF47413">
    <property type="entry name" value="lambda repressor-like DNA-binding domains"/>
    <property type="match status" value="1"/>
</dbReference>
<dbReference type="Proteomes" id="UP000824238">
    <property type="component" value="Unassembled WGS sequence"/>
</dbReference>
<proteinExistence type="predicted"/>
<dbReference type="Pfam" id="PF00717">
    <property type="entry name" value="Peptidase_S24"/>
    <property type="match status" value="1"/>
</dbReference>
<dbReference type="InterPro" id="IPR001387">
    <property type="entry name" value="Cro/C1-type_HTH"/>
</dbReference>
<evidence type="ECO:0000259" key="4">
    <source>
        <dbReference type="PROSITE" id="PS50943"/>
    </source>
</evidence>
<dbReference type="CDD" id="cd06529">
    <property type="entry name" value="S24_LexA-like"/>
    <property type="match status" value="1"/>
</dbReference>
<organism evidence="5 6">
    <name type="scientific">Candidatus Scatomorpha intestinigallinarum</name>
    <dbReference type="NCBI Taxonomy" id="2840923"/>
    <lineage>
        <taxon>Bacteria</taxon>
        <taxon>Bacillati</taxon>
        <taxon>Bacillota</taxon>
        <taxon>Clostridia</taxon>
        <taxon>Eubacteriales</taxon>
        <taxon>Candidatus Scatomorpha</taxon>
    </lineage>
</organism>
<dbReference type="GO" id="GO:0003677">
    <property type="term" value="F:DNA binding"/>
    <property type="evidence" value="ECO:0007669"/>
    <property type="project" value="UniProtKB-KW"/>
</dbReference>
<dbReference type="AlphaFoldDB" id="A0A9D1DN48"/>
<evidence type="ECO:0000313" key="6">
    <source>
        <dbReference type="Proteomes" id="UP000824238"/>
    </source>
</evidence>
<sequence>MIRLKKSLGTILTSLRREAGLTQPRVSELLAAEGIDIKPAGISKWEKDMTMPNAAQFLALCAIYGVTDVMATFTGAGGSLAGLNAEGRRLVSDYIRVLLASGLYSEREEEPAARILPLYTLAASAGTGQFLDGDDFEPVDAAAAPPEADFAVRIAGDSMEPEISDGQIVWVRRRETLESGRVGIFVLGGMAYCKRLHVDARGACLISANPAYAPIPLTPEADYRVCGEVVG</sequence>
<dbReference type="Gene3D" id="1.10.260.40">
    <property type="entry name" value="lambda repressor-like DNA-binding domains"/>
    <property type="match status" value="1"/>
</dbReference>
<dbReference type="PANTHER" id="PTHR40661:SF1">
    <property type="entry name" value="HTH CRO_C1-TYPE DOMAIN-CONTAINING PROTEIN"/>
    <property type="match status" value="1"/>
</dbReference>
<dbReference type="InterPro" id="IPR015927">
    <property type="entry name" value="Peptidase_S24_S26A/B/C"/>
</dbReference>
<keyword evidence="1" id="KW-0805">Transcription regulation</keyword>
<evidence type="ECO:0000313" key="5">
    <source>
        <dbReference type="EMBL" id="HIR55908.1"/>
    </source>
</evidence>
<dbReference type="Gene3D" id="2.10.109.10">
    <property type="entry name" value="Umud Fragment, subunit A"/>
    <property type="match status" value="1"/>
</dbReference>
<keyword evidence="3" id="KW-0804">Transcription</keyword>
<dbReference type="SUPFAM" id="SSF51306">
    <property type="entry name" value="LexA/Signal peptidase"/>
    <property type="match status" value="1"/>
</dbReference>
<dbReference type="InterPro" id="IPR036286">
    <property type="entry name" value="LexA/Signal_pep-like_sf"/>
</dbReference>
<evidence type="ECO:0000256" key="1">
    <source>
        <dbReference type="ARBA" id="ARBA00023015"/>
    </source>
</evidence>
<name>A0A9D1DN48_9FIRM</name>
<dbReference type="PANTHER" id="PTHR40661">
    <property type="match status" value="1"/>
</dbReference>